<comment type="similarity">
    <text evidence="2">Belongs to the TIM54 family.</text>
</comment>
<keyword evidence="8" id="KW-1133">Transmembrane helix</keyword>
<organism evidence="13 14">
    <name type="scientific">Sporothrix epigloea</name>
    <dbReference type="NCBI Taxonomy" id="1892477"/>
    <lineage>
        <taxon>Eukaryota</taxon>
        <taxon>Fungi</taxon>
        <taxon>Dikarya</taxon>
        <taxon>Ascomycota</taxon>
        <taxon>Pezizomycotina</taxon>
        <taxon>Sordariomycetes</taxon>
        <taxon>Sordariomycetidae</taxon>
        <taxon>Ophiostomatales</taxon>
        <taxon>Ophiostomataceae</taxon>
        <taxon>Sporothrix</taxon>
    </lineage>
</organism>
<reference evidence="13 14" key="1">
    <citation type="submission" date="2024-01" db="EMBL/GenBank/DDBJ databases">
        <authorList>
            <person name="Allen C."/>
            <person name="Tagirdzhanova G."/>
        </authorList>
    </citation>
    <scope>NUCLEOTIDE SEQUENCE [LARGE SCALE GENOMIC DNA]</scope>
    <source>
        <strain evidence="13 14">CBS 119000</strain>
    </source>
</reference>
<dbReference type="Pfam" id="PF11711">
    <property type="entry name" value="Tim54"/>
    <property type="match status" value="1"/>
</dbReference>
<evidence type="ECO:0000313" key="13">
    <source>
        <dbReference type="EMBL" id="CAK7263569.1"/>
    </source>
</evidence>
<feature type="compositionally biased region" description="Basic and acidic residues" evidence="12">
    <location>
        <begin position="240"/>
        <end position="255"/>
    </location>
</feature>
<evidence type="ECO:0000256" key="8">
    <source>
        <dbReference type="ARBA" id="ARBA00022989"/>
    </source>
</evidence>
<name>A0ABP0D5S7_9PEZI</name>
<dbReference type="PANTHER" id="PTHR12358">
    <property type="entry name" value="SPHINGOSINE KINASE"/>
    <property type="match status" value="1"/>
</dbReference>
<feature type="compositionally biased region" description="Low complexity" evidence="12">
    <location>
        <begin position="223"/>
        <end position="239"/>
    </location>
</feature>
<protein>
    <recommendedName>
        <fullName evidence="3">Mitochondrial import inner membrane translocase subunit TIM54</fullName>
    </recommendedName>
</protein>
<keyword evidence="10" id="KW-0496">Mitochondrion</keyword>
<evidence type="ECO:0000256" key="11">
    <source>
        <dbReference type="ARBA" id="ARBA00023136"/>
    </source>
</evidence>
<evidence type="ECO:0000256" key="2">
    <source>
        <dbReference type="ARBA" id="ARBA00006355"/>
    </source>
</evidence>
<evidence type="ECO:0000256" key="3">
    <source>
        <dbReference type="ARBA" id="ARBA00020796"/>
    </source>
</evidence>
<dbReference type="EMBL" id="CAWUON010000003">
    <property type="protein sequence ID" value="CAK7263569.1"/>
    <property type="molecule type" value="Genomic_DNA"/>
</dbReference>
<comment type="caution">
    <text evidence="13">The sequence shown here is derived from an EMBL/GenBank/DDBJ whole genome shotgun (WGS) entry which is preliminary data.</text>
</comment>
<evidence type="ECO:0000256" key="4">
    <source>
        <dbReference type="ARBA" id="ARBA00022448"/>
    </source>
</evidence>
<evidence type="ECO:0000256" key="10">
    <source>
        <dbReference type="ARBA" id="ARBA00023128"/>
    </source>
</evidence>
<dbReference type="PANTHER" id="PTHR12358:SF101">
    <property type="entry name" value="MITOCHONDRIAL IMPORT INNER MEMBRANE TRANSLOCASE SUBUNIT TIM54"/>
    <property type="match status" value="1"/>
</dbReference>
<accession>A0ABP0D5S7</accession>
<evidence type="ECO:0000256" key="1">
    <source>
        <dbReference type="ARBA" id="ARBA00004434"/>
    </source>
</evidence>
<evidence type="ECO:0000256" key="6">
    <source>
        <dbReference type="ARBA" id="ARBA00022792"/>
    </source>
</evidence>
<keyword evidence="11" id="KW-0472">Membrane</keyword>
<keyword evidence="4" id="KW-0813">Transport</keyword>
<keyword evidence="5" id="KW-0812">Transmembrane</keyword>
<evidence type="ECO:0000313" key="14">
    <source>
        <dbReference type="Proteomes" id="UP001642502"/>
    </source>
</evidence>
<evidence type="ECO:0000256" key="5">
    <source>
        <dbReference type="ARBA" id="ARBA00022692"/>
    </source>
</evidence>
<keyword evidence="9" id="KW-0811">Translocation</keyword>
<comment type="subcellular location">
    <subcellularLocation>
        <location evidence="1">Mitochondrion inner membrane</location>
        <topology evidence="1">Single-pass membrane protein</topology>
    </subcellularLocation>
</comment>
<feature type="region of interest" description="Disordered" evidence="12">
    <location>
        <begin position="223"/>
        <end position="268"/>
    </location>
</feature>
<evidence type="ECO:0000256" key="7">
    <source>
        <dbReference type="ARBA" id="ARBA00022927"/>
    </source>
</evidence>
<evidence type="ECO:0000256" key="12">
    <source>
        <dbReference type="SAM" id="MobiDB-lite"/>
    </source>
</evidence>
<gene>
    <name evidence="13" type="primary">TIM54</name>
    <name evidence="13" type="ORF">SEPCBS119000_000557</name>
</gene>
<keyword evidence="14" id="KW-1185">Reference proteome</keyword>
<keyword evidence="7" id="KW-0653">Protein transport</keyword>
<proteinExistence type="inferred from homology"/>
<evidence type="ECO:0000256" key="9">
    <source>
        <dbReference type="ARBA" id="ARBA00023010"/>
    </source>
</evidence>
<keyword evidence="6" id="KW-0999">Mitochondrion inner membrane</keyword>
<dbReference type="InterPro" id="IPR050187">
    <property type="entry name" value="Lipid_Phosphate_FormReg"/>
</dbReference>
<dbReference type="InterPro" id="IPR021056">
    <property type="entry name" value="Mt_import_IM_translocase_Tim54"/>
</dbReference>
<dbReference type="Proteomes" id="UP001642502">
    <property type="component" value="Unassembled WGS sequence"/>
</dbReference>
<sequence length="451" mass="50120">MADQGKSKPPPAPRNAALRMLGLPNLPRQLPSRNWLIFWGISSSLAAAIIYDRREKKRATARWAAAVAPLAREPLSHTSALPRRVTVYLEAPPGDGLRSAQEHFKEYIKPVLASSGLDWEFVVGRQQGDVRAVVAERIRRARRESEGPTEGEADVPTEADVVEELRRRNGIPAYTGIKGDIVVGRHTWKEYVRGMHEGWLGPLKAPVAPTEPEAPVATAIGAAAGAEGSPSPEAPAAPEAEPKPEPKPQDSETPKRPPQPVPFNSVDDYPTSSLPRLIPATLGPSVPICFPHLLGFSGTHIRFWRFINRRKTADAIGREVAAACFATNTREYRESIGDYEYEQQQVLVLEEADWQKSVWKDDDNDVKEDPTLLTREKPWRNPVVIDPRIGSRMRRFVLAPEQEAVARAIQVPETEVEGWTKGKLRLLARWAVRKWTGADQFKANVGNLDDD</sequence>